<feature type="compositionally biased region" description="Basic and acidic residues" evidence="1">
    <location>
        <begin position="82"/>
        <end position="107"/>
    </location>
</feature>
<evidence type="ECO:0000313" key="3">
    <source>
        <dbReference type="Proteomes" id="UP000287651"/>
    </source>
</evidence>
<feature type="region of interest" description="Disordered" evidence="1">
    <location>
        <begin position="58"/>
        <end position="129"/>
    </location>
</feature>
<proteinExistence type="predicted"/>
<dbReference type="EMBL" id="AMZH03000213">
    <property type="protein sequence ID" value="RRT84900.1"/>
    <property type="molecule type" value="Genomic_DNA"/>
</dbReference>
<comment type="caution">
    <text evidence="2">The sequence shown here is derived from an EMBL/GenBank/DDBJ whole genome shotgun (WGS) entry which is preliminary data.</text>
</comment>
<evidence type="ECO:0000256" key="1">
    <source>
        <dbReference type="SAM" id="MobiDB-lite"/>
    </source>
</evidence>
<gene>
    <name evidence="2" type="ORF">B296_00010751</name>
</gene>
<dbReference type="Proteomes" id="UP000287651">
    <property type="component" value="Unassembled WGS sequence"/>
</dbReference>
<accession>A0A427B8R3</accession>
<protein>
    <submittedName>
        <fullName evidence="2">Uncharacterized protein</fullName>
    </submittedName>
</protein>
<dbReference type="AlphaFoldDB" id="A0A427B8R3"/>
<reference evidence="2 3" key="1">
    <citation type="journal article" date="2014" name="Agronomy (Basel)">
        <title>A Draft Genome Sequence for Ensete ventricosum, the Drought-Tolerant Tree Against Hunger.</title>
        <authorList>
            <person name="Harrison J."/>
            <person name="Moore K.A."/>
            <person name="Paszkiewicz K."/>
            <person name="Jones T."/>
            <person name="Grant M."/>
            <person name="Ambacheew D."/>
            <person name="Muzemil S."/>
            <person name="Studholme D.J."/>
        </authorList>
    </citation>
    <scope>NUCLEOTIDE SEQUENCE [LARGE SCALE GENOMIC DNA]</scope>
</reference>
<organism evidence="2 3">
    <name type="scientific">Ensete ventricosum</name>
    <name type="common">Abyssinian banana</name>
    <name type="synonym">Musa ensete</name>
    <dbReference type="NCBI Taxonomy" id="4639"/>
    <lineage>
        <taxon>Eukaryota</taxon>
        <taxon>Viridiplantae</taxon>
        <taxon>Streptophyta</taxon>
        <taxon>Embryophyta</taxon>
        <taxon>Tracheophyta</taxon>
        <taxon>Spermatophyta</taxon>
        <taxon>Magnoliopsida</taxon>
        <taxon>Liliopsida</taxon>
        <taxon>Zingiberales</taxon>
        <taxon>Musaceae</taxon>
        <taxon>Ensete</taxon>
    </lineage>
</organism>
<sequence>MECSLTSIMDYRKQDCQPICLGVDGLEDDPVGALAEHLALQVAVSDALRESGILFAGGTATEVRTRDHGVRGPQQRGSGGRDGTRGDAGRRGRIDRSRPTGRPERRLPITKSGAWKGREERRNTAPRAL</sequence>
<evidence type="ECO:0000313" key="2">
    <source>
        <dbReference type="EMBL" id="RRT84900.1"/>
    </source>
</evidence>
<name>A0A427B8R3_ENSVE</name>